<dbReference type="Pfam" id="PF07333">
    <property type="entry name" value="SLR1-BP"/>
    <property type="match status" value="1"/>
</dbReference>
<dbReference type="Proteomes" id="UP000265566">
    <property type="component" value="Chromosome 8"/>
</dbReference>
<accession>A0A396GE38</accession>
<feature type="chain" id="PRO_5017357605" evidence="6">
    <location>
        <begin position="25"/>
        <end position="80"/>
    </location>
</feature>
<keyword evidence="2" id="KW-0929">Antimicrobial</keyword>
<reference evidence="8" key="1">
    <citation type="journal article" date="2018" name="Nat. Plants">
        <title>Whole-genome landscape of Medicago truncatula symbiotic genes.</title>
        <authorList>
            <person name="Pecrix Y."/>
            <person name="Staton S.E."/>
            <person name="Sallet E."/>
            <person name="Lelandais-Briere C."/>
            <person name="Moreau S."/>
            <person name="Carrere S."/>
            <person name="Blein T."/>
            <person name="Jardinaud M.F."/>
            <person name="Latrasse D."/>
            <person name="Zouine M."/>
            <person name="Zahm M."/>
            <person name="Kreplak J."/>
            <person name="Mayjonade B."/>
            <person name="Satge C."/>
            <person name="Perez M."/>
            <person name="Cauet S."/>
            <person name="Marande W."/>
            <person name="Chantry-Darmon C."/>
            <person name="Lopez-Roques C."/>
            <person name="Bouchez O."/>
            <person name="Berard A."/>
            <person name="Debelle F."/>
            <person name="Munos S."/>
            <person name="Bendahmane A."/>
            <person name="Berges H."/>
            <person name="Niebel A."/>
            <person name="Buitink J."/>
            <person name="Frugier F."/>
            <person name="Benhamed M."/>
            <person name="Crespi M."/>
            <person name="Gouzy J."/>
            <person name="Gamas P."/>
        </authorList>
    </citation>
    <scope>NUCLEOTIDE SEQUENCE [LARGE SCALE GENOMIC DNA]</scope>
    <source>
        <strain evidence="8">cv. Jemalong A17</strain>
    </source>
</reference>
<dbReference type="InterPro" id="IPR010851">
    <property type="entry name" value="DEFL"/>
</dbReference>
<evidence type="ECO:0000313" key="7">
    <source>
        <dbReference type="EMBL" id="RHN39033.1"/>
    </source>
</evidence>
<evidence type="ECO:0000256" key="4">
    <source>
        <dbReference type="ARBA" id="ARBA00022821"/>
    </source>
</evidence>
<dbReference type="GO" id="GO:0031640">
    <property type="term" value="P:killing of cells of another organism"/>
    <property type="evidence" value="ECO:0007669"/>
    <property type="project" value="UniProtKB-KW"/>
</dbReference>
<keyword evidence="3" id="KW-0295">Fungicide</keyword>
<keyword evidence="6" id="KW-0732">Signal</keyword>
<evidence type="ECO:0000256" key="2">
    <source>
        <dbReference type="ARBA" id="ARBA00022529"/>
    </source>
</evidence>
<dbReference type="AlphaFoldDB" id="A0A396GE38"/>
<proteinExistence type="inferred from homology"/>
<evidence type="ECO:0000256" key="6">
    <source>
        <dbReference type="SAM" id="SignalP"/>
    </source>
</evidence>
<dbReference type="InterPro" id="IPR036574">
    <property type="entry name" value="Scorpion_toxin-like_sf"/>
</dbReference>
<evidence type="ECO:0000313" key="8">
    <source>
        <dbReference type="Proteomes" id="UP000265566"/>
    </source>
</evidence>
<dbReference type="Gene3D" id="3.30.30.10">
    <property type="entry name" value="Knottin, scorpion toxin-like"/>
    <property type="match status" value="1"/>
</dbReference>
<dbReference type="GO" id="GO:0050832">
    <property type="term" value="P:defense response to fungus"/>
    <property type="evidence" value="ECO:0007669"/>
    <property type="project" value="UniProtKB-KW"/>
</dbReference>
<sequence length="80" mass="9071">MTSTVNKFDIVIMFIFIVILPISTLEVEEDICKIMPLTISKYACDKSACNLVCMKMMHATYGDCFPVSSMISFCVCYFKC</sequence>
<dbReference type="Gramene" id="rna45022">
    <property type="protein sequence ID" value="RHN39033.1"/>
    <property type="gene ID" value="gene45022"/>
</dbReference>
<protein>
    <submittedName>
        <fullName evidence="7">Putative knottin, scorpion toxin</fullName>
    </submittedName>
</protein>
<evidence type="ECO:0000256" key="5">
    <source>
        <dbReference type="ARBA" id="ARBA00023157"/>
    </source>
</evidence>
<name>A0A396GE38_MEDTR</name>
<evidence type="ECO:0000256" key="3">
    <source>
        <dbReference type="ARBA" id="ARBA00022577"/>
    </source>
</evidence>
<evidence type="ECO:0000256" key="1">
    <source>
        <dbReference type="ARBA" id="ARBA00006722"/>
    </source>
</evidence>
<feature type="signal peptide" evidence="6">
    <location>
        <begin position="1"/>
        <end position="24"/>
    </location>
</feature>
<comment type="similarity">
    <text evidence="1">Belongs to the DEFL family.</text>
</comment>
<keyword evidence="5" id="KW-1015">Disulfide bond</keyword>
<organism evidence="7 8">
    <name type="scientific">Medicago truncatula</name>
    <name type="common">Barrel medic</name>
    <name type="synonym">Medicago tribuloides</name>
    <dbReference type="NCBI Taxonomy" id="3880"/>
    <lineage>
        <taxon>Eukaryota</taxon>
        <taxon>Viridiplantae</taxon>
        <taxon>Streptophyta</taxon>
        <taxon>Embryophyta</taxon>
        <taxon>Tracheophyta</taxon>
        <taxon>Spermatophyta</taxon>
        <taxon>Magnoliopsida</taxon>
        <taxon>eudicotyledons</taxon>
        <taxon>Gunneridae</taxon>
        <taxon>Pentapetalae</taxon>
        <taxon>rosids</taxon>
        <taxon>fabids</taxon>
        <taxon>Fabales</taxon>
        <taxon>Fabaceae</taxon>
        <taxon>Papilionoideae</taxon>
        <taxon>50 kb inversion clade</taxon>
        <taxon>NPAAA clade</taxon>
        <taxon>Hologalegina</taxon>
        <taxon>IRL clade</taxon>
        <taxon>Trifolieae</taxon>
        <taxon>Medicago</taxon>
    </lineage>
</organism>
<dbReference type="EMBL" id="PSQE01000008">
    <property type="protein sequence ID" value="RHN39033.1"/>
    <property type="molecule type" value="Genomic_DNA"/>
</dbReference>
<comment type="caution">
    <text evidence="7">The sequence shown here is derived from an EMBL/GenBank/DDBJ whole genome shotgun (WGS) entry which is preliminary data.</text>
</comment>
<gene>
    <name evidence="7" type="ORF">MtrunA17_Chr8g0339511</name>
</gene>
<keyword evidence="4" id="KW-0611">Plant defense</keyword>